<dbReference type="GeneID" id="4795226"/>
<sequence length="251" mass="26547">MVTFSPAQVCVKIGTAGKSKASLPALNMLVRAFLAGAYVAMGATLATVSSTDVTAYFGPGIAQFVVGAVFPVGLMLVVFTGAELFTGDAMFAPMSILQGYIGIRKLIYLWSIVYIGNLIGSVFMAFLVSYGPYTSWDSAGVVTVTAFGLRAIQIGSAKVAYTGTMGLFSCFLKGILCNWLVCLALFLGLAADDVISKIAALWFPIMAFAASGFEHCIANMFFIPAAIITNGFTGNIVVNLNWVGMWTNNII</sequence>
<evidence type="ECO:0000256" key="4">
    <source>
        <dbReference type="ARBA" id="ARBA00023136"/>
    </source>
</evidence>
<name>A2STL2_METLZ</name>
<organism evidence="7 8">
    <name type="scientific">Methanocorpusculum labreanum (strain ATCC 43576 / DSM 4855 / Z)</name>
    <dbReference type="NCBI Taxonomy" id="410358"/>
    <lineage>
        <taxon>Archaea</taxon>
        <taxon>Methanobacteriati</taxon>
        <taxon>Methanobacteriota</taxon>
        <taxon>Stenosarchaea group</taxon>
        <taxon>Methanomicrobia</taxon>
        <taxon>Methanomicrobiales</taxon>
        <taxon>Methanocorpusculaceae</taxon>
        <taxon>Methanocorpusculum</taxon>
    </lineage>
</organism>
<protein>
    <submittedName>
        <fullName evidence="7">Formate/nitrite transporter</fullName>
    </submittedName>
</protein>
<evidence type="ECO:0000256" key="3">
    <source>
        <dbReference type="ARBA" id="ARBA00022989"/>
    </source>
</evidence>
<evidence type="ECO:0000256" key="5">
    <source>
        <dbReference type="ARBA" id="ARBA00049660"/>
    </source>
</evidence>
<feature type="transmembrane region" description="Helical" evidence="6">
    <location>
        <begin position="164"/>
        <end position="188"/>
    </location>
</feature>
<evidence type="ECO:0000256" key="2">
    <source>
        <dbReference type="ARBA" id="ARBA00022692"/>
    </source>
</evidence>
<dbReference type="Proteomes" id="UP000000365">
    <property type="component" value="Chromosome"/>
</dbReference>
<comment type="similarity">
    <text evidence="5">Belongs to the FNT transporter (TC 1.A.16) family.</text>
</comment>
<evidence type="ECO:0000256" key="1">
    <source>
        <dbReference type="ARBA" id="ARBA00004141"/>
    </source>
</evidence>
<keyword evidence="4 6" id="KW-0472">Membrane</keyword>
<dbReference type="Gene3D" id="1.20.1080.10">
    <property type="entry name" value="Glycerol uptake facilitator protein"/>
    <property type="match status" value="1"/>
</dbReference>
<dbReference type="RefSeq" id="WP_011833871.1">
    <property type="nucleotide sequence ID" value="NC_008942.1"/>
</dbReference>
<reference evidence="7 8" key="1">
    <citation type="journal article" date="2009" name="Stand. Genomic Sci.">
        <title>Complete genome sequence of Methanocorpusculum labreanum type strain Z.</title>
        <authorList>
            <person name="Anderson I.J."/>
            <person name="Sieprawska-Lupa M."/>
            <person name="Goltsman E."/>
            <person name="Lapidus A."/>
            <person name="Copeland A."/>
            <person name="Glavina Del Rio T."/>
            <person name="Tice H."/>
            <person name="Dalin E."/>
            <person name="Barry K."/>
            <person name="Pitluck S."/>
            <person name="Hauser L."/>
            <person name="Land M."/>
            <person name="Lucas S."/>
            <person name="Richardson P."/>
            <person name="Whitman W.B."/>
            <person name="Kyrpides N.C."/>
        </authorList>
    </citation>
    <scope>NUCLEOTIDE SEQUENCE [LARGE SCALE GENOMIC DNA]</scope>
    <source>
        <strain evidence="8">ATCC 43576 / DSM 4855 / Z</strain>
    </source>
</reference>
<dbReference type="InterPro" id="IPR023271">
    <property type="entry name" value="Aquaporin-like"/>
</dbReference>
<gene>
    <name evidence="7" type="ordered locus">Mlab_1504</name>
</gene>
<feature type="transmembrane region" description="Helical" evidence="6">
    <location>
        <begin position="220"/>
        <end position="238"/>
    </location>
</feature>
<keyword evidence="2 6" id="KW-0812">Transmembrane</keyword>
<dbReference type="PROSITE" id="PS01006">
    <property type="entry name" value="FORMATE_NITRITE_TP_2"/>
    <property type="match status" value="1"/>
</dbReference>
<dbReference type="STRING" id="410358.Mlab_1504"/>
<dbReference type="Pfam" id="PF01226">
    <property type="entry name" value="Form_Nir_trans"/>
    <property type="match status" value="1"/>
</dbReference>
<comment type="subcellular location">
    <subcellularLocation>
        <location evidence="1">Membrane</location>
        <topology evidence="1">Multi-pass membrane protein</topology>
    </subcellularLocation>
</comment>
<dbReference type="PANTHER" id="PTHR30520:SF6">
    <property type="entry name" value="FORMATE_NITRATE FAMILY TRANSPORTER (EUROFUNG)"/>
    <property type="match status" value="1"/>
</dbReference>
<dbReference type="GO" id="GO:0015513">
    <property type="term" value="F:high-affinity secondary active nitrite transmembrane transporter activity"/>
    <property type="evidence" value="ECO:0007669"/>
    <property type="project" value="TreeGrafter"/>
</dbReference>
<keyword evidence="8" id="KW-1185">Reference proteome</keyword>
<dbReference type="EMBL" id="CP000559">
    <property type="protein sequence ID" value="ABN07668.1"/>
    <property type="molecule type" value="Genomic_DNA"/>
</dbReference>
<dbReference type="HOGENOM" id="CLU_036896_3_0_2"/>
<dbReference type="InterPro" id="IPR000292">
    <property type="entry name" value="For/NO2_transpt"/>
</dbReference>
<dbReference type="AlphaFoldDB" id="A2STL2"/>
<feature type="transmembrane region" description="Helical" evidence="6">
    <location>
        <begin position="28"/>
        <end position="49"/>
    </location>
</feature>
<proteinExistence type="inferred from homology"/>
<dbReference type="PANTHER" id="PTHR30520">
    <property type="entry name" value="FORMATE TRANSPORTER-RELATED"/>
    <property type="match status" value="1"/>
</dbReference>
<evidence type="ECO:0000313" key="7">
    <source>
        <dbReference type="EMBL" id="ABN07668.1"/>
    </source>
</evidence>
<feature type="transmembrane region" description="Helical" evidence="6">
    <location>
        <begin position="61"/>
        <end position="85"/>
    </location>
</feature>
<evidence type="ECO:0000256" key="6">
    <source>
        <dbReference type="SAM" id="Phobius"/>
    </source>
</evidence>
<dbReference type="GO" id="GO:0015707">
    <property type="term" value="P:nitrite transport"/>
    <property type="evidence" value="ECO:0007669"/>
    <property type="project" value="TreeGrafter"/>
</dbReference>
<dbReference type="KEGG" id="mla:Mlab_1504"/>
<evidence type="ECO:0000313" key="8">
    <source>
        <dbReference type="Proteomes" id="UP000000365"/>
    </source>
</evidence>
<dbReference type="eggNOG" id="arCOG03454">
    <property type="taxonomic scope" value="Archaea"/>
</dbReference>
<keyword evidence="3 6" id="KW-1133">Transmembrane helix</keyword>
<accession>A2STL2</accession>
<dbReference type="InterPro" id="IPR024002">
    <property type="entry name" value="For/NO2_transpt_CS"/>
</dbReference>
<feature type="transmembrane region" description="Helical" evidence="6">
    <location>
        <begin position="194"/>
        <end position="213"/>
    </location>
</feature>
<feature type="transmembrane region" description="Helical" evidence="6">
    <location>
        <begin position="106"/>
        <end position="127"/>
    </location>
</feature>
<dbReference type="GO" id="GO:0005886">
    <property type="term" value="C:plasma membrane"/>
    <property type="evidence" value="ECO:0007669"/>
    <property type="project" value="TreeGrafter"/>
</dbReference>